<dbReference type="KEGG" id="saal:L336_0762"/>
<evidence type="ECO:0000313" key="2">
    <source>
        <dbReference type="Proteomes" id="UP000013893"/>
    </source>
</evidence>
<accession>R4PND2</accession>
<name>R4PND2_9BACT</name>
<evidence type="ECO:0000313" key="1">
    <source>
        <dbReference type="EMBL" id="AGL62464.1"/>
    </source>
</evidence>
<dbReference type="Pfam" id="PF02482">
    <property type="entry name" value="Ribosomal_S30AE"/>
    <property type="match status" value="1"/>
</dbReference>
<dbReference type="InterPro" id="IPR003489">
    <property type="entry name" value="RHF/RaiA"/>
</dbReference>
<dbReference type="SUPFAM" id="SSF69754">
    <property type="entry name" value="Ribosome binding protein Y (YfiA homologue)"/>
    <property type="match status" value="1"/>
</dbReference>
<gene>
    <name evidence="1" type="ORF">L336_0762</name>
</gene>
<proteinExistence type="predicted"/>
<sequence length="124" mass="14195">MITNVEITGVGSYTVDESTKKYVLKKIGSLERLAPRHARKSMHADVKLAEVNRDKGNKYEVEVILTVPDRRLTAKDSTMNILAAIDIVEAKLASQLRKYKQETVPHVGRRKLLDRFKRSYAREQ</sequence>
<dbReference type="CDD" id="cd00552">
    <property type="entry name" value="RaiA"/>
    <property type="match status" value="1"/>
</dbReference>
<dbReference type="Proteomes" id="UP000013893">
    <property type="component" value="Chromosome"/>
</dbReference>
<evidence type="ECO:0008006" key="3">
    <source>
        <dbReference type="Google" id="ProtNLM"/>
    </source>
</evidence>
<organism evidence="1 2">
    <name type="scientific">Candidatus Saccharimonas aalborgensis</name>
    <dbReference type="NCBI Taxonomy" id="1332188"/>
    <lineage>
        <taxon>Bacteria</taxon>
        <taxon>Candidatus Saccharimonadota</taxon>
        <taxon>Candidatus Saccharimonadia</taxon>
        <taxon>Candidatus Saccharimonadales</taxon>
        <taxon>Candidatus Saccharimonadaceae</taxon>
        <taxon>Candidatus Saccharimonas</taxon>
    </lineage>
</organism>
<keyword evidence="2" id="KW-1185">Reference proteome</keyword>
<reference evidence="1 2" key="1">
    <citation type="journal article" date="2013" name="Nat. Biotechnol.">
        <title>Genome sequences of rare, uncultured bacteria obtained by differential coverage binning of multiple metagenomes.</title>
        <authorList>
            <person name="Albertsen M."/>
            <person name="Hugenholtz P."/>
            <person name="Skarshewski A."/>
            <person name="Nielsen K.L."/>
            <person name="Tyson G.W."/>
            <person name="Nielsen P.H."/>
        </authorList>
    </citation>
    <scope>NUCLEOTIDE SEQUENCE [LARGE SCALE GENOMIC DNA]</scope>
    <source>
        <strain evidence="1">TM71</strain>
    </source>
</reference>
<dbReference type="Gene3D" id="3.30.160.100">
    <property type="entry name" value="Ribosome hibernation promotion factor-like"/>
    <property type="match status" value="1"/>
</dbReference>
<dbReference type="EMBL" id="CP005957">
    <property type="protein sequence ID" value="AGL62464.1"/>
    <property type="molecule type" value="Genomic_DNA"/>
</dbReference>
<protein>
    <recommendedName>
        <fullName evidence="3">Ribosomal subunit interface protein</fullName>
    </recommendedName>
</protein>
<dbReference type="NCBIfam" id="TIGR00741">
    <property type="entry name" value="yfiA"/>
    <property type="match status" value="1"/>
</dbReference>
<dbReference type="OrthoDB" id="9790664at2"/>
<dbReference type="AlphaFoldDB" id="R4PND2"/>
<dbReference type="STRING" id="1332188.L336_0762"/>
<dbReference type="HOGENOM" id="CLU_2011130_0_0_0"/>
<dbReference type="RefSeq" id="WP_015641914.1">
    <property type="nucleotide sequence ID" value="NC_021219.1"/>
</dbReference>
<dbReference type="InterPro" id="IPR036567">
    <property type="entry name" value="RHF-like"/>
</dbReference>